<feature type="domain" description="Helix-turn-helix" evidence="1">
    <location>
        <begin position="15"/>
        <end position="65"/>
    </location>
</feature>
<sequence>MSIYEQSRTSLSELVSTSELAHLLNLKAQTIRKWLCQDKLPNGLPRPKKINSRHYWLRKDIDRFLLTFSVYCN</sequence>
<dbReference type="GO" id="GO:0003677">
    <property type="term" value="F:DNA binding"/>
    <property type="evidence" value="ECO:0007669"/>
    <property type="project" value="UniProtKB-KW"/>
</dbReference>
<dbReference type="InterPro" id="IPR009061">
    <property type="entry name" value="DNA-bd_dom_put_sf"/>
</dbReference>
<comment type="caution">
    <text evidence="2">The sequence shown here is derived from an EMBL/GenBank/DDBJ whole genome shotgun (WGS) entry which is preliminary data.</text>
</comment>
<protein>
    <submittedName>
        <fullName evidence="2">DNA-binding protein</fullName>
    </submittedName>
</protein>
<dbReference type="SUPFAM" id="SSF46955">
    <property type="entry name" value="Putative DNA-binding domain"/>
    <property type="match status" value="1"/>
</dbReference>
<accession>A0A2J0PKM6</accession>
<dbReference type="OrthoDB" id="6615103at2"/>
<evidence type="ECO:0000313" key="2">
    <source>
        <dbReference type="EMBL" id="PJD75127.1"/>
    </source>
</evidence>
<gene>
    <name evidence="2" type="ORF">B9Q37_05920</name>
</gene>
<accession>A0A232NLZ5</accession>
<evidence type="ECO:0000313" key="3">
    <source>
        <dbReference type="Proteomes" id="UP000230495"/>
    </source>
</evidence>
<dbReference type="GeneID" id="63141139"/>
<dbReference type="Proteomes" id="UP000230495">
    <property type="component" value="Unassembled WGS sequence"/>
</dbReference>
<keyword evidence="2" id="KW-0238">DNA-binding</keyword>
<dbReference type="EMBL" id="NEEU01000003">
    <property type="protein sequence ID" value="PJD75127.1"/>
    <property type="molecule type" value="Genomic_DNA"/>
</dbReference>
<evidence type="ECO:0000259" key="1">
    <source>
        <dbReference type="Pfam" id="PF12728"/>
    </source>
</evidence>
<name>A0A232NLZ5_9ENTR</name>
<dbReference type="AlphaFoldDB" id="A0A232NLZ5"/>
<organism evidence="2">
    <name type="scientific">Enterobacter kobei</name>
    <dbReference type="NCBI Taxonomy" id="208224"/>
    <lineage>
        <taxon>Bacteria</taxon>
        <taxon>Pseudomonadati</taxon>
        <taxon>Pseudomonadota</taxon>
        <taxon>Gammaproteobacteria</taxon>
        <taxon>Enterobacterales</taxon>
        <taxon>Enterobacteriaceae</taxon>
        <taxon>Enterobacter</taxon>
        <taxon>Enterobacter cloacae complex</taxon>
    </lineage>
</organism>
<dbReference type="RefSeq" id="WP_003847740.1">
    <property type="nucleotide sequence ID" value="NZ_BRUA01000002.1"/>
</dbReference>
<proteinExistence type="predicted"/>
<reference evidence="2 3" key="1">
    <citation type="journal article" date="2017" name="J. Antimicrob. Chemother.">
        <title>Characterization of the population structure, drug resistance mechanisms and plasmids of the community-associated Enterobacter cloacae complex in China.</title>
        <authorList>
            <person name="Zhou K."/>
            <person name="Yu W."/>
            <person name="Cao X."/>
            <person name="Shen P."/>
            <person name="Lu H."/>
            <person name="Luo Q."/>
            <person name="Rossen J.W.A."/>
            <person name="Xiao Y."/>
        </authorList>
    </citation>
    <scope>NUCLEOTIDE SEQUENCE [LARGE SCALE GENOMIC DNA]</scope>
    <source>
        <strain evidence="2">ECC1097</strain>
    </source>
</reference>
<dbReference type="InterPro" id="IPR041657">
    <property type="entry name" value="HTH_17"/>
</dbReference>
<dbReference type="Pfam" id="PF12728">
    <property type="entry name" value="HTH_17"/>
    <property type="match status" value="1"/>
</dbReference>